<keyword evidence="3" id="KW-1185">Reference proteome</keyword>
<name>A0AAI8Z5F1_9PEZI</name>
<dbReference type="AlphaFoldDB" id="A0AAI8Z5F1"/>
<dbReference type="EMBL" id="CAVMBE010000069">
    <property type="protein sequence ID" value="CAK4032711.1"/>
    <property type="molecule type" value="Genomic_DNA"/>
</dbReference>
<feature type="region of interest" description="Disordered" evidence="1">
    <location>
        <begin position="1"/>
        <end position="48"/>
    </location>
</feature>
<gene>
    <name evidence="2" type="ORF">LECACI_7A007869</name>
</gene>
<feature type="compositionally biased region" description="Basic and acidic residues" evidence="1">
    <location>
        <begin position="18"/>
        <end position="29"/>
    </location>
</feature>
<sequence>MAPRYDRPGEDQYQDSANEDRRIGTEPGHKTSQTTSIHLSLQPGETLSPQRKEELFSAYLKQQLRRPPLDPCPWILHLQPPDDDPAAARVRLLDDPNTRLEQVPRILEDCIAFASSTEMSKDSFRKYVADAQFGSRAFRWLGKHLDRVDPVVNIPLIGPLVHCIVAERSEQQLGDLLFMDLVPAFACNRTAKNWTRWRGTFLRALVLSSIHLDSSESKGLMKAVNQFRFAIKGCRDFEVTGRPFHINTYSAMSELQRYLTTPGWSVETPHDFSWSIDYLPRVRSNVHEKAFVKTRLTLYHPTEASAMPAFEVLQRVDEMWDGPLLESAKSHLIPTSHPSAVRILHLLIQTMQILHRQGEYSKARWVLDCACRRVPRVITSDPNRLFLPIRSRANDVWAPAVETLSAGRMRNVEAAERSEHRNSKWKKRNHAPIIYLR</sequence>
<reference evidence="2" key="1">
    <citation type="submission" date="2023-11" db="EMBL/GenBank/DDBJ databases">
        <authorList>
            <person name="Alioto T."/>
            <person name="Alioto T."/>
            <person name="Gomez Garrido J."/>
        </authorList>
    </citation>
    <scope>NUCLEOTIDE SEQUENCE</scope>
</reference>
<feature type="compositionally biased region" description="Basic and acidic residues" evidence="1">
    <location>
        <begin position="1"/>
        <end position="10"/>
    </location>
</feature>
<proteinExistence type="predicted"/>
<accession>A0AAI8Z5F1</accession>
<organism evidence="2 3">
    <name type="scientific">Lecanosticta acicola</name>
    <dbReference type="NCBI Taxonomy" id="111012"/>
    <lineage>
        <taxon>Eukaryota</taxon>
        <taxon>Fungi</taxon>
        <taxon>Dikarya</taxon>
        <taxon>Ascomycota</taxon>
        <taxon>Pezizomycotina</taxon>
        <taxon>Dothideomycetes</taxon>
        <taxon>Dothideomycetidae</taxon>
        <taxon>Mycosphaerellales</taxon>
        <taxon>Mycosphaerellaceae</taxon>
        <taxon>Lecanosticta</taxon>
    </lineage>
</organism>
<evidence type="ECO:0000256" key="1">
    <source>
        <dbReference type="SAM" id="MobiDB-lite"/>
    </source>
</evidence>
<evidence type="ECO:0000313" key="3">
    <source>
        <dbReference type="Proteomes" id="UP001296104"/>
    </source>
</evidence>
<dbReference type="Proteomes" id="UP001296104">
    <property type="component" value="Unassembled WGS sequence"/>
</dbReference>
<protein>
    <submittedName>
        <fullName evidence="2">Uncharacterized protein</fullName>
    </submittedName>
</protein>
<evidence type="ECO:0000313" key="2">
    <source>
        <dbReference type="EMBL" id="CAK4032711.1"/>
    </source>
</evidence>
<feature type="compositionally biased region" description="Polar residues" evidence="1">
    <location>
        <begin position="30"/>
        <end position="48"/>
    </location>
</feature>
<comment type="caution">
    <text evidence="2">The sequence shown here is derived from an EMBL/GenBank/DDBJ whole genome shotgun (WGS) entry which is preliminary data.</text>
</comment>